<comment type="caution">
    <text evidence="2">The sequence shown here is derived from an EMBL/GenBank/DDBJ whole genome shotgun (WGS) entry which is preliminary data.</text>
</comment>
<accession>A0AAV2ZTI8</accession>
<protein>
    <submittedName>
        <fullName evidence="2">Uncharacterized protein</fullName>
    </submittedName>
</protein>
<evidence type="ECO:0000313" key="2">
    <source>
        <dbReference type="EMBL" id="DBA21721.1"/>
    </source>
</evidence>
<gene>
    <name evidence="2" type="ORF">GDO54_018323</name>
</gene>
<evidence type="ECO:0000313" key="3">
    <source>
        <dbReference type="Proteomes" id="UP001181693"/>
    </source>
</evidence>
<dbReference type="EMBL" id="DYDO01000007">
    <property type="protein sequence ID" value="DBA21721.1"/>
    <property type="molecule type" value="Genomic_DNA"/>
</dbReference>
<dbReference type="PANTHER" id="PTHR14469:SF0">
    <property type="entry name" value="FAMILY WITH SEQUENCE SIMILARITY 113"/>
    <property type="match status" value="1"/>
</dbReference>
<organism evidence="2 3">
    <name type="scientific">Pyxicephalus adspersus</name>
    <name type="common">African bullfrog</name>
    <dbReference type="NCBI Taxonomy" id="30357"/>
    <lineage>
        <taxon>Eukaryota</taxon>
        <taxon>Metazoa</taxon>
        <taxon>Chordata</taxon>
        <taxon>Craniata</taxon>
        <taxon>Vertebrata</taxon>
        <taxon>Euteleostomi</taxon>
        <taxon>Amphibia</taxon>
        <taxon>Batrachia</taxon>
        <taxon>Anura</taxon>
        <taxon>Neobatrachia</taxon>
        <taxon>Ranoidea</taxon>
        <taxon>Pyxicephalidae</taxon>
        <taxon>Pyxicephalinae</taxon>
        <taxon>Pyxicephalus</taxon>
    </lineage>
</organism>
<dbReference type="AlphaFoldDB" id="A0AAV2ZTI8"/>
<comment type="similarity">
    <text evidence="1">Belongs to the PC-esterase family.</text>
</comment>
<sequence>MTTMSHEADIRRLLHKYVAGLGDSIQRSVNKDLVKILQNDEFWTENQLKGKIHREHAGRLRTGTLARLVIINSCIKDVIRYHEQSLEMYKTNLDHLLDPEYMVIWNMAMPVGFKASEVLEYQIPNVPWDIIEGNFYSTTLEDLHQFNVIDMHFHFRFELHSRVKDATHSNQLAHRKYTCILRRSVDSIGNWHLELGTGQVAAVPA</sequence>
<evidence type="ECO:0000256" key="1">
    <source>
        <dbReference type="ARBA" id="ARBA00037957"/>
    </source>
</evidence>
<dbReference type="PANTHER" id="PTHR14469">
    <property type="entry name" value="SARCOMA ANTIGEN NY-SAR-23"/>
    <property type="match status" value="1"/>
</dbReference>
<keyword evidence="3" id="KW-1185">Reference proteome</keyword>
<dbReference type="Proteomes" id="UP001181693">
    <property type="component" value="Unassembled WGS sequence"/>
</dbReference>
<proteinExistence type="inferred from homology"/>
<reference evidence="2" key="1">
    <citation type="thesis" date="2020" institute="ProQuest LLC" country="789 East Eisenhower Parkway, Ann Arbor, MI, USA">
        <title>Comparative Genomics and Chromosome Evolution.</title>
        <authorList>
            <person name="Mudd A.B."/>
        </authorList>
    </citation>
    <scope>NUCLEOTIDE SEQUENCE</scope>
    <source>
        <strain evidence="2">1538</strain>
        <tissue evidence="2">Blood</tissue>
    </source>
</reference>
<name>A0AAV2ZTI8_PYXAD</name>